<name>A0AAV1JW50_9NEOP</name>
<dbReference type="SUPFAM" id="SSF48695">
    <property type="entry name" value="Multiheme cytochromes"/>
    <property type="match status" value="1"/>
</dbReference>
<organism evidence="2 3">
    <name type="scientific">Leptosia nina</name>
    <dbReference type="NCBI Taxonomy" id="320188"/>
    <lineage>
        <taxon>Eukaryota</taxon>
        <taxon>Metazoa</taxon>
        <taxon>Ecdysozoa</taxon>
        <taxon>Arthropoda</taxon>
        <taxon>Hexapoda</taxon>
        <taxon>Insecta</taxon>
        <taxon>Pterygota</taxon>
        <taxon>Neoptera</taxon>
        <taxon>Endopterygota</taxon>
        <taxon>Lepidoptera</taxon>
        <taxon>Glossata</taxon>
        <taxon>Ditrysia</taxon>
        <taxon>Papilionoidea</taxon>
        <taxon>Pieridae</taxon>
        <taxon>Pierinae</taxon>
        <taxon>Leptosia</taxon>
    </lineage>
</organism>
<evidence type="ECO:0000313" key="3">
    <source>
        <dbReference type="Proteomes" id="UP001497472"/>
    </source>
</evidence>
<protein>
    <recommendedName>
        <fullName evidence="4">Meckelin</fullName>
    </recommendedName>
</protein>
<dbReference type="GO" id="GO:0060271">
    <property type="term" value="P:cilium assembly"/>
    <property type="evidence" value="ECO:0007669"/>
    <property type="project" value="InterPro"/>
</dbReference>
<evidence type="ECO:0000313" key="2">
    <source>
        <dbReference type="EMBL" id="CAK1553032.1"/>
    </source>
</evidence>
<dbReference type="Proteomes" id="UP001497472">
    <property type="component" value="Unassembled WGS sequence"/>
</dbReference>
<feature type="transmembrane region" description="Helical" evidence="1">
    <location>
        <begin position="421"/>
        <end position="442"/>
    </location>
</feature>
<feature type="transmembrane region" description="Helical" evidence="1">
    <location>
        <begin position="495"/>
        <end position="513"/>
    </location>
</feature>
<dbReference type="EMBL" id="CAVLEF010000203">
    <property type="protein sequence ID" value="CAK1553032.1"/>
    <property type="molecule type" value="Genomic_DNA"/>
</dbReference>
<feature type="transmembrane region" description="Helical" evidence="1">
    <location>
        <begin position="454"/>
        <end position="475"/>
    </location>
</feature>
<feature type="transmembrane region" description="Helical" evidence="1">
    <location>
        <begin position="566"/>
        <end position="585"/>
    </location>
</feature>
<proteinExistence type="predicted"/>
<dbReference type="PANTHER" id="PTHR21274">
    <property type="entry name" value="MECKELIN"/>
    <property type="match status" value="1"/>
</dbReference>
<dbReference type="Pfam" id="PF09773">
    <property type="entry name" value="Meckelin"/>
    <property type="match status" value="2"/>
</dbReference>
<dbReference type="InterPro" id="IPR036280">
    <property type="entry name" value="Multihaem_cyt_sf"/>
</dbReference>
<dbReference type="GO" id="GO:0036038">
    <property type="term" value="C:MKS complex"/>
    <property type="evidence" value="ECO:0007669"/>
    <property type="project" value="InterPro"/>
</dbReference>
<feature type="transmembrane region" description="Helical" evidence="1">
    <location>
        <begin position="591"/>
        <end position="610"/>
    </location>
</feature>
<keyword evidence="1" id="KW-1133">Transmembrane helix</keyword>
<keyword evidence="1" id="KW-0472">Membrane</keyword>
<sequence>MLCLLFLMVFRVVGIKTPGSCSGGQFYDSNTMECRSCNANVSMVPALDGFGCTCAADSIPKGISSCKQCNATELISADGTTCVPRRCQKSGSRVVCRRCPNDYIAVTQNFDGSPMKEVTCFKCHRGYKVANNKCVKCEECACARYEVAVSGKCLPKKYVMERPKYSENKLHPSALLDIVKLEYLCTQSDIRACHALSRECVRYYYPSDLAGPCRIWIQQNLTKLADLPQLNLDYKNKNNIINLKHGQDTLLIGTASYSPSGALKLLGDEKQSIFPCLPPLNIRVGQRCSFKCTKNITDIDWANGKIYELYLPSNTYKPLPIKIYKPDSNSVQKASWPTSKFSRFFLIDNILSTATNMTTVRYLSKLIVTLQIERKSINSLTLNIRTEVFYAIKSPLSDVITTQLIVENEMPSAGVLRGIEIWGGILSALLCLYALVQWRAVVRRGGLQVSIIPLLAAALADGLYCATFFSTLHALAGEAGTLGITLPLSQIEEDAIKAIVFSVVALKAIKVIWINRNHCNCDIFFIDWTIYNPSIADSYNTKSKWRAILLAKEWMECQTKRRTTPLATNISAILVIYVLDMHQYIPKSDGYTWVVAVIVWWSTYIANYTIKWAMYRFVSPPTALLKVCRGVDISLLVFQEEFYAHYVHGRNEEIDGTMKVLGPMASCRIVCATQALDGLSWVANERTLLEKLLDVELTNREGSNISTLLYDIDDDTPSCLAVTWWGEEHTLATFEAMVFGCVLLATREILVAASVTIFVWQAMKQVRLWFSYRNLTQKTGIEI</sequence>
<dbReference type="PANTHER" id="PTHR21274:SF0">
    <property type="entry name" value="MECKELIN"/>
    <property type="match status" value="1"/>
</dbReference>
<comment type="caution">
    <text evidence="2">The sequence shown here is derived from an EMBL/GenBank/DDBJ whole genome shotgun (WGS) entry which is preliminary data.</text>
</comment>
<accession>A0AAV1JW50</accession>
<evidence type="ECO:0000256" key="1">
    <source>
        <dbReference type="SAM" id="Phobius"/>
    </source>
</evidence>
<reference evidence="2 3" key="1">
    <citation type="submission" date="2023-11" db="EMBL/GenBank/DDBJ databases">
        <authorList>
            <person name="Okamura Y."/>
        </authorList>
    </citation>
    <scope>NUCLEOTIDE SEQUENCE [LARGE SCALE GENOMIC DNA]</scope>
</reference>
<keyword evidence="1" id="KW-0812">Transmembrane</keyword>
<dbReference type="InterPro" id="IPR019170">
    <property type="entry name" value="Meckelin"/>
</dbReference>
<gene>
    <name evidence="2" type="ORF">LNINA_LOCUS12052</name>
</gene>
<keyword evidence="3" id="KW-1185">Reference proteome</keyword>
<evidence type="ECO:0008006" key="4">
    <source>
        <dbReference type="Google" id="ProtNLM"/>
    </source>
</evidence>
<dbReference type="AlphaFoldDB" id="A0AAV1JW50"/>